<evidence type="ECO:0000313" key="2">
    <source>
        <dbReference type="Proteomes" id="UP001159363"/>
    </source>
</evidence>
<accession>A0ABQ9GXC4</accession>
<dbReference type="PANTHER" id="PTHR46169:SF15">
    <property type="entry name" value="INNER CENTROMERE PROTEIN A-LIKE ISOFORM X1-RELATED"/>
    <property type="match status" value="1"/>
</dbReference>
<gene>
    <name evidence="1" type="ORF">PR048_021114</name>
</gene>
<proteinExistence type="predicted"/>
<reference evidence="1 2" key="1">
    <citation type="submission" date="2023-02" db="EMBL/GenBank/DDBJ databases">
        <title>LHISI_Scaffold_Assembly.</title>
        <authorList>
            <person name="Stuart O.P."/>
            <person name="Cleave R."/>
            <person name="Magrath M.J.L."/>
            <person name="Mikheyev A.S."/>
        </authorList>
    </citation>
    <scope>NUCLEOTIDE SEQUENCE [LARGE SCALE GENOMIC DNA]</scope>
    <source>
        <strain evidence="1">Daus_M_001</strain>
        <tissue evidence="1">Leg muscle</tissue>
    </source>
</reference>
<name>A0ABQ9GXC4_9NEOP</name>
<dbReference type="Proteomes" id="UP001159363">
    <property type="component" value="Chromosome 7"/>
</dbReference>
<protein>
    <submittedName>
        <fullName evidence="1">Uncharacterized protein</fullName>
    </submittedName>
</protein>
<dbReference type="PANTHER" id="PTHR46169">
    <property type="entry name" value="DNA REPLICATION-RELATED ELEMENT FACTOR, ISOFORM A"/>
    <property type="match status" value="1"/>
</dbReference>
<comment type="caution">
    <text evidence="1">The sequence shown here is derived from an EMBL/GenBank/DDBJ whole genome shotgun (WGS) entry which is preliminary data.</text>
</comment>
<evidence type="ECO:0000313" key="1">
    <source>
        <dbReference type="EMBL" id="KAJ8876667.1"/>
    </source>
</evidence>
<dbReference type="SUPFAM" id="SSF53098">
    <property type="entry name" value="Ribonuclease H-like"/>
    <property type="match status" value="1"/>
</dbReference>
<dbReference type="EMBL" id="JARBHB010000008">
    <property type="protein sequence ID" value="KAJ8876667.1"/>
    <property type="molecule type" value="Genomic_DNA"/>
</dbReference>
<sequence length="195" mass="21998">MPNRRLLELRLCAKSCARVGHYKRSSQARQRLHKIKRRMGKSEQELIQDVDTHWNTERAFFTAELPSSDGVNNLSAREWKLAEGAVKILGPINEATREFSGQDYPTIFLVIPLIDGFKSMLVICVQSRLDSGEEIIFVRNLLKAVCKYLGAMLLDPRFKSLVLKNPEKRKHANISETLFSKDSGNGIQISGGNGI</sequence>
<dbReference type="InterPro" id="IPR052717">
    <property type="entry name" value="Vacuolar_transposase_reg"/>
</dbReference>
<keyword evidence="2" id="KW-1185">Reference proteome</keyword>
<organism evidence="1 2">
    <name type="scientific">Dryococelus australis</name>
    <dbReference type="NCBI Taxonomy" id="614101"/>
    <lineage>
        <taxon>Eukaryota</taxon>
        <taxon>Metazoa</taxon>
        <taxon>Ecdysozoa</taxon>
        <taxon>Arthropoda</taxon>
        <taxon>Hexapoda</taxon>
        <taxon>Insecta</taxon>
        <taxon>Pterygota</taxon>
        <taxon>Neoptera</taxon>
        <taxon>Polyneoptera</taxon>
        <taxon>Phasmatodea</taxon>
        <taxon>Verophasmatodea</taxon>
        <taxon>Anareolatae</taxon>
        <taxon>Phasmatidae</taxon>
        <taxon>Eurycanthinae</taxon>
        <taxon>Dryococelus</taxon>
    </lineage>
</organism>
<dbReference type="InterPro" id="IPR012337">
    <property type="entry name" value="RNaseH-like_sf"/>
</dbReference>